<comment type="function">
    <text evidence="5">Required for the export of mRNAs containing poly(A) tails from the nucleus into the cytoplasm.</text>
</comment>
<dbReference type="PANTHER" id="PTHR46527">
    <property type="entry name" value="NUCLEOPORIN-LIKE PROTEIN 2"/>
    <property type="match status" value="1"/>
</dbReference>
<dbReference type="PROSITE" id="PS50103">
    <property type="entry name" value="ZF_C3H1"/>
    <property type="match status" value="1"/>
</dbReference>
<reference evidence="12" key="2">
    <citation type="journal article" date="2013" name="Nat. Commun.">
        <title>Genome of the Chinese tree shrew.</title>
        <authorList>
            <person name="Fan Y."/>
            <person name="Huang Z.Y."/>
            <person name="Cao C.C."/>
            <person name="Chen C.S."/>
            <person name="Chen Y.X."/>
            <person name="Fan D.D."/>
            <person name="He J."/>
            <person name="Hou H.L."/>
            <person name="Hu L."/>
            <person name="Hu X.T."/>
            <person name="Jiang X.T."/>
            <person name="Lai R."/>
            <person name="Lang Y.S."/>
            <person name="Liang B."/>
            <person name="Liao S.G."/>
            <person name="Mu D."/>
            <person name="Ma Y.Y."/>
            <person name="Niu Y.Y."/>
            <person name="Sun X.Q."/>
            <person name="Xia J.Q."/>
            <person name="Xiao J."/>
            <person name="Xiong Z.Q."/>
            <person name="Xu L."/>
            <person name="Yang L."/>
            <person name="Zhang Y."/>
            <person name="Zhao W."/>
            <person name="Zhao X.D."/>
            <person name="Zheng Y.T."/>
            <person name="Zhou J.M."/>
            <person name="Zhu Y.B."/>
            <person name="Zhang G.J."/>
            <person name="Wang J."/>
            <person name="Yao Y.G."/>
        </authorList>
    </citation>
    <scope>NUCLEOTIDE SEQUENCE [LARGE SCALE GENOMIC DNA]</scope>
</reference>
<evidence type="ECO:0000259" key="10">
    <source>
        <dbReference type="PROSITE" id="PS50103"/>
    </source>
</evidence>
<keyword evidence="8" id="KW-0479">Metal-binding</keyword>
<keyword evidence="12" id="KW-1185">Reference proteome</keyword>
<dbReference type="SMART" id="SM00356">
    <property type="entry name" value="ZnF_C3H1"/>
    <property type="match status" value="1"/>
</dbReference>
<evidence type="ECO:0000256" key="1">
    <source>
        <dbReference type="ARBA" id="ARBA00004335"/>
    </source>
</evidence>
<keyword evidence="3" id="KW-0906">Nuclear pore complex</keyword>
<evidence type="ECO:0000256" key="3">
    <source>
        <dbReference type="ARBA" id="ARBA00023132"/>
    </source>
</evidence>
<dbReference type="GO" id="GO:0005643">
    <property type="term" value="C:nuclear pore"/>
    <property type="evidence" value="ECO:0007669"/>
    <property type="project" value="UniProtKB-SubCell"/>
</dbReference>
<dbReference type="eggNOG" id="ENOG502R2TD">
    <property type="taxonomic scope" value="Eukaryota"/>
</dbReference>
<dbReference type="Proteomes" id="UP000011518">
    <property type="component" value="Unassembled WGS sequence"/>
</dbReference>
<dbReference type="InterPro" id="IPR051767">
    <property type="entry name" value="Nucleoporin_NUP42"/>
</dbReference>
<dbReference type="FunCoup" id="L9KY08">
    <property type="interactions" value="2745"/>
</dbReference>
<keyword evidence="3" id="KW-0813">Transport</keyword>
<dbReference type="GO" id="GO:0008270">
    <property type="term" value="F:zinc ion binding"/>
    <property type="evidence" value="ECO:0007669"/>
    <property type="project" value="UniProtKB-KW"/>
</dbReference>
<feature type="zinc finger region" description="C3H1-type" evidence="8">
    <location>
        <begin position="1"/>
        <end position="25"/>
    </location>
</feature>
<evidence type="ECO:0000313" key="11">
    <source>
        <dbReference type="EMBL" id="ELW67593.1"/>
    </source>
</evidence>
<keyword evidence="4" id="KW-0539">Nucleus</keyword>
<sequence>MTICQFFLQGRCRFGDRCWNEHPSAGSWGRGRQQQPAGKCSGFVEQMRTRLCRWMLALNNEFFKSEGPIRTVSRVITDEDGITQVKDIPVSSSHLVSPNPHHGGAAEIKKSHLAVLLILECQQARTVSLGCLRIHLPQLALKNRRMKRNFCNNRRGWNNTSQRYSSVIQPSSFSKSTPWGGSRDQEKPSCSSFDSGVSTGKNSVFGLSQNPFASVSSEEQKDEKKLLEGIVKDMEIWESSGQWMFSVYSPVKKKPHISGFTDISPEELRLEYHNFLTSNNLQSYLNSVQQLINQWRNRVNELKSLNSSTKAALLSDIKDGVNQAAPTFGFGTGQAATFGSPGFPVNNSSSDNVQNFGFTASSGFVTAPSGGPSVFASPPAFGAIPSASSAMSAPTPAFGFQKPKSTSAASFSFKSPATSSFGSPGFSGFPSSFATGPVGASVTPADGSGNSVAGFGSSSSHSYTAFSKPSNDIFGNNSISSSLPVSNSIITTDNVLFTPKDKLTAEELEQFQSKKFTLGKIPLKPPPVELLNI</sequence>
<protein>
    <recommendedName>
        <fullName evidence="6">Nucleoporin NUP42</fullName>
    </recommendedName>
    <alternativeName>
        <fullName evidence="7">Nucleoporin-like protein 2</fullName>
    </alternativeName>
</protein>
<feature type="domain" description="C3H1-type" evidence="10">
    <location>
        <begin position="1"/>
        <end position="25"/>
    </location>
</feature>
<evidence type="ECO:0000256" key="8">
    <source>
        <dbReference type="PROSITE-ProRule" id="PRU00723"/>
    </source>
</evidence>
<evidence type="ECO:0000256" key="9">
    <source>
        <dbReference type="SAM" id="MobiDB-lite"/>
    </source>
</evidence>
<evidence type="ECO:0000256" key="5">
    <source>
        <dbReference type="ARBA" id="ARBA00037262"/>
    </source>
</evidence>
<feature type="region of interest" description="Disordered" evidence="9">
    <location>
        <begin position="168"/>
        <end position="195"/>
    </location>
</feature>
<evidence type="ECO:0000313" key="12">
    <source>
        <dbReference type="Proteomes" id="UP000011518"/>
    </source>
</evidence>
<evidence type="ECO:0000256" key="4">
    <source>
        <dbReference type="ARBA" id="ARBA00023242"/>
    </source>
</evidence>
<dbReference type="InParanoid" id="L9KY08"/>
<feature type="compositionally biased region" description="Polar residues" evidence="9">
    <location>
        <begin position="168"/>
        <end position="179"/>
    </location>
</feature>
<dbReference type="Gene3D" id="4.10.1000.10">
    <property type="entry name" value="Zinc finger, CCCH-type"/>
    <property type="match status" value="1"/>
</dbReference>
<proteinExistence type="predicted"/>
<gene>
    <name evidence="11" type="ORF">TREES_T100000329</name>
</gene>
<organism evidence="11 12">
    <name type="scientific">Tupaia chinensis</name>
    <name type="common">Chinese tree shrew</name>
    <name type="synonym">Tupaia belangeri chinensis</name>
    <dbReference type="NCBI Taxonomy" id="246437"/>
    <lineage>
        <taxon>Eukaryota</taxon>
        <taxon>Metazoa</taxon>
        <taxon>Chordata</taxon>
        <taxon>Craniata</taxon>
        <taxon>Vertebrata</taxon>
        <taxon>Euteleostomi</taxon>
        <taxon>Mammalia</taxon>
        <taxon>Eutheria</taxon>
        <taxon>Euarchontoglires</taxon>
        <taxon>Scandentia</taxon>
        <taxon>Tupaiidae</taxon>
        <taxon>Tupaia</taxon>
    </lineage>
</organism>
<keyword evidence="3" id="KW-0509">mRNA transport</keyword>
<keyword evidence="3" id="KW-0811">Translocation</keyword>
<dbReference type="EMBL" id="KB320606">
    <property type="protein sequence ID" value="ELW67593.1"/>
    <property type="molecule type" value="Genomic_DNA"/>
</dbReference>
<dbReference type="AlphaFoldDB" id="L9KY08"/>
<name>L9KY08_TUPCH</name>
<evidence type="ECO:0000256" key="6">
    <source>
        <dbReference type="ARBA" id="ARBA00039886"/>
    </source>
</evidence>
<evidence type="ECO:0000256" key="2">
    <source>
        <dbReference type="ARBA" id="ARBA00004567"/>
    </source>
</evidence>
<comment type="subcellular location">
    <subcellularLocation>
        <location evidence="1">Nucleus membrane</location>
        <topology evidence="1">Peripheral membrane protein</topology>
        <orientation evidence="1">Cytoplasmic side</orientation>
    </subcellularLocation>
    <subcellularLocation>
        <location evidence="2">Nucleus</location>
        <location evidence="2">Nuclear pore complex</location>
    </subcellularLocation>
</comment>
<dbReference type="STRING" id="246437.L9KY08"/>
<keyword evidence="3" id="KW-0653">Protein transport</keyword>
<dbReference type="InterPro" id="IPR000571">
    <property type="entry name" value="Znf_CCCH"/>
</dbReference>
<reference evidence="12" key="1">
    <citation type="submission" date="2012-07" db="EMBL/GenBank/DDBJ databases">
        <title>Genome of the Chinese tree shrew, a rising model animal genetically related to primates.</title>
        <authorList>
            <person name="Zhang G."/>
            <person name="Fan Y."/>
            <person name="Yao Y."/>
            <person name="Huang Z."/>
        </authorList>
    </citation>
    <scope>NUCLEOTIDE SEQUENCE [LARGE SCALE GENOMIC DNA]</scope>
</reference>
<accession>L9KY08</accession>
<keyword evidence="8" id="KW-0862">Zinc</keyword>
<dbReference type="PANTHER" id="PTHR46527:SF1">
    <property type="entry name" value="NUCLEOPORIN NUP42"/>
    <property type="match status" value="1"/>
</dbReference>
<dbReference type="GO" id="GO:0031965">
    <property type="term" value="C:nuclear membrane"/>
    <property type="evidence" value="ECO:0007669"/>
    <property type="project" value="UniProtKB-SubCell"/>
</dbReference>
<evidence type="ECO:0000256" key="7">
    <source>
        <dbReference type="ARBA" id="ARBA00042384"/>
    </source>
</evidence>
<keyword evidence="8" id="KW-0863">Zinc-finger</keyword>